<protein>
    <submittedName>
        <fullName evidence="2">ATP synthase F0 subunit 8</fullName>
    </submittedName>
</protein>
<proteinExistence type="predicted"/>
<name>A0A4Y5T0Z7_9ECHI</name>
<evidence type="ECO:0000256" key="1">
    <source>
        <dbReference type="SAM" id="Phobius"/>
    </source>
</evidence>
<dbReference type="CTD" id="4509"/>
<evidence type="ECO:0000313" key="2">
    <source>
        <dbReference type="EMBL" id="QDA81579.1"/>
    </source>
</evidence>
<dbReference type="EMBL" id="MK343096">
    <property type="protein sequence ID" value="QHT54237.1"/>
    <property type="molecule type" value="Genomic_DNA"/>
</dbReference>
<gene>
    <name evidence="2" type="primary">ATP8</name>
</gene>
<feature type="transmembrane region" description="Helical" evidence="1">
    <location>
        <begin position="6"/>
        <end position="27"/>
    </location>
</feature>
<sequence>MPQLDFSWWLFHLIINWSLLATMFFILTNWNNTQTLNEPENN</sequence>
<geneLocation type="mitochondrion" evidence="2"/>
<accession>A0A4Y5T0Z7</accession>
<dbReference type="GeneID" id="40497270"/>
<dbReference type="AlphaFoldDB" id="A0A4Y5T0Z7"/>
<dbReference type="RefSeq" id="YP_009651555.1">
    <property type="nucleotide sequence ID" value="NC_042738.1"/>
</dbReference>
<keyword evidence="1" id="KW-0472">Membrane</keyword>
<dbReference type="EMBL" id="MH791160">
    <property type="protein sequence ID" value="QDA81579.1"/>
    <property type="molecule type" value="Genomic_DNA"/>
</dbReference>
<keyword evidence="1" id="KW-1133">Transmembrane helix</keyword>
<keyword evidence="2" id="KW-0496">Mitochondrion</keyword>
<reference evidence="2" key="1">
    <citation type="journal article" date="2019" name="Mar. Biol. Res.">
        <title>Mitochondrial gene rearrangement and phylogenetic relationships in the Amphilepidida and Ophiacanthida (Echinodermata, Ophiuroidea).</title>
        <authorList>
            <person name="Lee T."/>
            <person name="Bae Y.J."/>
            <person name="Shin S."/>
        </authorList>
    </citation>
    <scope>NUCLEOTIDE SEQUENCE</scope>
</reference>
<keyword evidence="1" id="KW-0812">Transmembrane</keyword>
<organism evidence="2">
    <name type="scientific">Amphiura digitula</name>
    <dbReference type="NCBI Taxonomy" id="2588555"/>
    <lineage>
        <taxon>Eukaryota</taxon>
        <taxon>Metazoa</taxon>
        <taxon>Echinodermata</taxon>
        <taxon>Eleutherozoa</taxon>
        <taxon>Asterozoa</taxon>
        <taxon>Ophiuroidea</taxon>
        <taxon>Myophiuroidea</taxon>
        <taxon>Metophiurida</taxon>
        <taxon>Ophintegrida</taxon>
        <taxon>Amphilepidida</taxon>
        <taxon>Ophiurina</taxon>
        <taxon>Gnathophiurina</taxon>
        <taxon>Amphiuroidea</taxon>
        <taxon>Amphiuridae</taxon>
        <taxon>Amphiura</taxon>
    </lineage>
</organism>